<proteinExistence type="predicted"/>
<dbReference type="PROSITE" id="PS51257">
    <property type="entry name" value="PROKAR_LIPOPROTEIN"/>
    <property type="match status" value="1"/>
</dbReference>
<sequence>MKNIFLLLISFLMISCSTQKVLKTDTQQDIDLSGRWNTTDAEIATNELFNSFTTSSWLKEYQAKNDLKPRIEILEFDGNFRNGGEQLEKYFKQYAKSASSVELIENRSEKMPEFLLRGKITAEEFVTENDNYIDYIIVAELIDIQKNVLWEDKTIVKKYLKD</sequence>
<organism evidence="1 2">
    <name type="scientific">Marivirga tractuosa (strain ATCC 23168 / DSM 4126 / NBRC 15989 / NCIMB 1408 / VKM B-1430 / H-43)</name>
    <name type="common">Microscilla tractuosa</name>
    <name type="synonym">Flexibacter tractuosus</name>
    <dbReference type="NCBI Taxonomy" id="643867"/>
    <lineage>
        <taxon>Bacteria</taxon>
        <taxon>Pseudomonadati</taxon>
        <taxon>Bacteroidota</taxon>
        <taxon>Cytophagia</taxon>
        <taxon>Cytophagales</taxon>
        <taxon>Marivirgaceae</taxon>
        <taxon>Marivirga</taxon>
    </lineage>
</organism>
<keyword evidence="2" id="KW-1185">Reference proteome</keyword>
<dbReference type="AlphaFoldDB" id="E4TP86"/>
<dbReference type="KEGG" id="mtt:Ftrac_0484"/>
<dbReference type="RefSeq" id="WP_013452640.1">
    <property type="nucleotide sequence ID" value="NC_014759.1"/>
</dbReference>
<protein>
    <recommendedName>
        <fullName evidence="3">Lipoprotein</fullName>
    </recommendedName>
</protein>
<gene>
    <name evidence="1" type="ordered locus">Ftrac_0484</name>
</gene>
<dbReference type="eggNOG" id="COG3417">
    <property type="taxonomic scope" value="Bacteria"/>
</dbReference>
<dbReference type="Proteomes" id="UP000008720">
    <property type="component" value="Chromosome"/>
</dbReference>
<evidence type="ECO:0000313" key="1">
    <source>
        <dbReference type="EMBL" id="ADR20489.1"/>
    </source>
</evidence>
<evidence type="ECO:0008006" key="3">
    <source>
        <dbReference type="Google" id="ProtNLM"/>
    </source>
</evidence>
<dbReference type="EMBL" id="CP002349">
    <property type="protein sequence ID" value="ADR20489.1"/>
    <property type="molecule type" value="Genomic_DNA"/>
</dbReference>
<reference evidence="1 2" key="1">
    <citation type="journal article" date="2011" name="Stand. Genomic Sci.">
        <title>Complete genome sequence of Marivirga tractuosa type strain (H-43).</title>
        <authorList>
            <person name="Pagani I."/>
            <person name="Chertkov O."/>
            <person name="Lapidus A."/>
            <person name="Lucas S."/>
            <person name="Del Rio T.G."/>
            <person name="Tice H."/>
            <person name="Copeland A."/>
            <person name="Cheng J.F."/>
            <person name="Nolan M."/>
            <person name="Saunders E."/>
            <person name="Pitluck S."/>
            <person name="Held B."/>
            <person name="Goodwin L."/>
            <person name="Liolios K."/>
            <person name="Ovchinikova G."/>
            <person name="Ivanova N."/>
            <person name="Mavromatis K."/>
            <person name="Pati A."/>
            <person name="Chen A."/>
            <person name="Palaniappan K."/>
            <person name="Land M."/>
            <person name="Hauser L."/>
            <person name="Jeffries C.D."/>
            <person name="Detter J.C."/>
            <person name="Han C."/>
            <person name="Tapia R."/>
            <person name="Ngatchou-Djao O.D."/>
            <person name="Rohde M."/>
            <person name="Goker M."/>
            <person name="Spring S."/>
            <person name="Sikorski J."/>
            <person name="Woyke T."/>
            <person name="Bristow J."/>
            <person name="Eisen J.A."/>
            <person name="Markowitz V."/>
            <person name="Hugenholtz P."/>
            <person name="Klenk H.P."/>
            <person name="Kyrpides N.C."/>
        </authorList>
    </citation>
    <scope>NUCLEOTIDE SEQUENCE [LARGE SCALE GENOMIC DNA]</scope>
    <source>
        <strain evidence="2">ATCC 23168 / DSM 4126 / NBRC 15989 / NCIMB 1408 / VKM B-1430 / H-43</strain>
    </source>
</reference>
<evidence type="ECO:0000313" key="2">
    <source>
        <dbReference type="Proteomes" id="UP000008720"/>
    </source>
</evidence>
<accession>E4TP86</accession>
<dbReference type="STRING" id="643867.Ftrac_0484"/>
<dbReference type="HOGENOM" id="CLU_1633437_0_0_10"/>
<name>E4TP86_MARTH</name>
<dbReference type="OrthoDB" id="9803653at2"/>